<dbReference type="InterPro" id="IPR012341">
    <property type="entry name" value="6hp_glycosidase-like_sf"/>
</dbReference>
<dbReference type="Pfam" id="PF17389">
    <property type="entry name" value="Bac_rhamnosid6H"/>
    <property type="match status" value="1"/>
</dbReference>
<organism evidence="8 9">
    <name type="scientific">Cohnella silvisoli</name>
    <dbReference type="NCBI Taxonomy" id="2873699"/>
    <lineage>
        <taxon>Bacteria</taxon>
        <taxon>Bacillati</taxon>
        <taxon>Bacillota</taxon>
        <taxon>Bacilli</taxon>
        <taxon>Bacillales</taxon>
        <taxon>Paenibacillaceae</taxon>
        <taxon>Cohnella</taxon>
    </lineage>
</organism>
<dbReference type="Pfam" id="PF25788">
    <property type="entry name" value="Ig_Rha78A_N"/>
    <property type="match status" value="1"/>
</dbReference>
<evidence type="ECO:0000259" key="5">
    <source>
        <dbReference type="Pfam" id="PF08531"/>
    </source>
</evidence>
<dbReference type="Pfam" id="PF17390">
    <property type="entry name" value="Bac_rhamnosid_C"/>
    <property type="match status" value="1"/>
</dbReference>
<dbReference type="Gene3D" id="1.50.10.10">
    <property type="match status" value="1"/>
</dbReference>
<gene>
    <name evidence="8" type="ORF">QJS35_12415</name>
</gene>
<dbReference type="Pfam" id="PF05592">
    <property type="entry name" value="Bac_rhamnosid"/>
    <property type="match status" value="1"/>
</dbReference>
<dbReference type="InterPro" id="IPR035398">
    <property type="entry name" value="Bac_rhamnosid_C"/>
</dbReference>
<dbReference type="Gene3D" id="2.60.120.260">
    <property type="entry name" value="Galactose-binding domain-like"/>
    <property type="match status" value="2"/>
</dbReference>
<dbReference type="RefSeq" id="WP_232184330.1">
    <property type="nucleotide sequence ID" value="NZ_JAIOAP010000002.1"/>
</dbReference>
<dbReference type="Pfam" id="PF08531">
    <property type="entry name" value="Bac_rhamnosid_N"/>
    <property type="match status" value="1"/>
</dbReference>
<dbReference type="EC" id="3.2.1.40" evidence="2"/>
<dbReference type="EMBL" id="JASKHM010000006">
    <property type="protein sequence ID" value="MEQ4483198.1"/>
    <property type="molecule type" value="Genomic_DNA"/>
</dbReference>
<evidence type="ECO:0000313" key="9">
    <source>
        <dbReference type="Proteomes" id="UP001493487"/>
    </source>
</evidence>
<accession>A0ABV1KT25</accession>
<dbReference type="Gene3D" id="2.60.40.10">
    <property type="entry name" value="Immunoglobulins"/>
    <property type="match status" value="1"/>
</dbReference>
<keyword evidence="9" id="KW-1185">Reference proteome</keyword>
<evidence type="ECO:0000259" key="7">
    <source>
        <dbReference type="Pfam" id="PF17390"/>
    </source>
</evidence>
<evidence type="ECO:0000256" key="3">
    <source>
        <dbReference type="ARBA" id="ARBA00022801"/>
    </source>
</evidence>
<comment type="caution">
    <text evidence="8">The sequence shown here is derived from an EMBL/GenBank/DDBJ whole genome shotgun (WGS) entry which is preliminary data.</text>
</comment>
<sequence length="891" mass="100693">MPQQGLNGGRKATFILQNLRCEYLKNPLGIDYRNPRLSWNLQSDEPGKRQSAYRIMVSSSYQALQAQHYELWDSGKVPSDQSVHLQYEGKELASGQRCYWKVQVWDELGCMEESTDSAWWETGLLEVSDWQGDWIGTGERHLPGWSPLFRKEFSAQSAIITARAYVCGLGYYELYLNGHKVGDHVLDPSQTDYEERVMYVTYDVTEMLLPGNNAVGIMLGDGWYHQHRVWYGWMIYGIPSLIFQMELEYTDGSRARIVSDESWMTTFGPVTLNSVYAGEVYDTRLEKPGWSEPKYIASDWLQAEKAPAPGGKLVSQHMPAVKRMEFIQPIGISQPKDGVYVVDMGRNLSGWIRLQMEGLAGCEVTLRYAETVDQLGMIDTNSGAIDVIYSIQTDRYILKGKRVEIWEPRFTYHGFRFVEITGFPGIPTVETLEGIVLYNAVKETGAFECSNEMINRLHRMIKNTITSNLQGVITDCPVREKCGWLGDAMVIAEATMYNWDSVTFWKKFIEDIKTTRKVQGQWMNIAPGKRTCGEAAPAWGLAQLEIPWILYQFCGDKELLKEHYDAMKQWVDHLLGKSENYIVSFGTDDWCPPDGFEMKGKTVPQISTACFYLSAMRMAEIASVLSRHEDAQAFEKLALAIKGTFNAKFYSEINSTYGTQALDSIALTFGLVPSCSEQAVADALAVDIRQRELHLTTGHLGLKHVFNALCDYGYAELAIDVLEQTTYPSFGHQMLNGATTLWEYWEGDADLPGMSKMGSLSHPFKGGFDAWMYSHILGIRSGSPGFQKIIIQPTCTGALTFARGFYRSIHGVIVSDWSIRDGLLTLHVEIPANTTALVFVPVPKRTEQPSTETKSDLPRLVTKHPANVEFVRWEKEYAVYHVSSGIYDFIA</sequence>
<dbReference type="InterPro" id="IPR035396">
    <property type="entry name" value="Bac_rhamnosid6H"/>
</dbReference>
<dbReference type="InterPro" id="IPR016007">
    <property type="entry name" value="Alpha_rhamnosid"/>
</dbReference>
<feature type="domain" description="Alpha-L-rhamnosidase concanavalin-like" evidence="4">
    <location>
        <begin position="335"/>
        <end position="438"/>
    </location>
</feature>
<evidence type="ECO:0000256" key="2">
    <source>
        <dbReference type="ARBA" id="ARBA00012652"/>
    </source>
</evidence>
<dbReference type="InterPro" id="IPR013783">
    <property type="entry name" value="Ig-like_fold"/>
</dbReference>
<proteinExistence type="predicted"/>
<dbReference type="SUPFAM" id="SSF48208">
    <property type="entry name" value="Six-hairpin glycosidases"/>
    <property type="match status" value="1"/>
</dbReference>
<evidence type="ECO:0000256" key="1">
    <source>
        <dbReference type="ARBA" id="ARBA00001445"/>
    </source>
</evidence>
<dbReference type="GO" id="GO:0016787">
    <property type="term" value="F:hydrolase activity"/>
    <property type="evidence" value="ECO:0007669"/>
    <property type="project" value="UniProtKB-KW"/>
</dbReference>
<dbReference type="InterPro" id="IPR008902">
    <property type="entry name" value="Rhamnosid_concanavalin"/>
</dbReference>
<dbReference type="PANTHER" id="PTHR33307:SF6">
    <property type="entry name" value="ALPHA-RHAMNOSIDASE (EUROFUNG)-RELATED"/>
    <property type="match status" value="1"/>
</dbReference>
<feature type="domain" description="Bacterial alpha-L-rhamnosidase N-terminal" evidence="5">
    <location>
        <begin position="159"/>
        <end position="325"/>
    </location>
</feature>
<keyword evidence="3 8" id="KW-0378">Hydrolase</keyword>
<dbReference type="Proteomes" id="UP001493487">
    <property type="component" value="Unassembled WGS sequence"/>
</dbReference>
<dbReference type="PIRSF" id="PIRSF010631">
    <property type="entry name" value="A-rhamnsds"/>
    <property type="match status" value="1"/>
</dbReference>
<feature type="domain" description="Alpha-L-rhamnosidase C-terminal" evidence="7">
    <location>
        <begin position="778"/>
        <end position="852"/>
    </location>
</feature>
<evidence type="ECO:0000259" key="4">
    <source>
        <dbReference type="Pfam" id="PF05592"/>
    </source>
</evidence>
<feature type="domain" description="Alpha-L-rhamnosidase six-hairpin glycosidase" evidence="6">
    <location>
        <begin position="442"/>
        <end position="776"/>
    </location>
</feature>
<comment type="catalytic activity">
    <reaction evidence="1">
        <text>Hydrolysis of terminal non-reducing alpha-L-rhamnose residues in alpha-L-rhamnosides.</text>
        <dbReference type="EC" id="3.2.1.40"/>
    </reaction>
</comment>
<reference evidence="8 9" key="1">
    <citation type="journal article" date="2023" name="Genome Announc.">
        <title>Pan-Genome Analyses of the Genus Cohnella and Proposal of the Novel Species Cohnella silvisoli sp. nov., Isolated from Forest Soil.</title>
        <authorList>
            <person name="Wang C."/>
            <person name="Mao L."/>
            <person name="Bao G."/>
            <person name="Zhu H."/>
        </authorList>
    </citation>
    <scope>NUCLEOTIDE SEQUENCE [LARGE SCALE GENOMIC DNA]</scope>
    <source>
        <strain evidence="8 9">NL03-T5-1</strain>
    </source>
</reference>
<evidence type="ECO:0000313" key="8">
    <source>
        <dbReference type="EMBL" id="MEQ4483198.1"/>
    </source>
</evidence>
<evidence type="ECO:0000259" key="6">
    <source>
        <dbReference type="Pfam" id="PF17389"/>
    </source>
</evidence>
<dbReference type="Gene3D" id="2.60.420.10">
    <property type="entry name" value="Maltose phosphorylase, domain 3"/>
    <property type="match status" value="1"/>
</dbReference>
<protein>
    <recommendedName>
        <fullName evidence="2">alpha-L-rhamnosidase</fullName>
        <ecNumber evidence="2">3.2.1.40</ecNumber>
    </recommendedName>
</protein>
<dbReference type="InterPro" id="IPR013737">
    <property type="entry name" value="Bac_rhamnosid_N"/>
</dbReference>
<dbReference type="PANTHER" id="PTHR33307">
    <property type="entry name" value="ALPHA-RHAMNOSIDASE (EUROFUNG)"/>
    <property type="match status" value="1"/>
</dbReference>
<name>A0ABV1KT25_9BACL</name>
<dbReference type="InterPro" id="IPR008928">
    <property type="entry name" value="6-hairpin_glycosidase_sf"/>
</dbReference>